<evidence type="ECO:0000256" key="1">
    <source>
        <dbReference type="ARBA" id="ARBA00008909"/>
    </source>
</evidence>
<comment type="similarity">
    <text evidence="1">Belongs to the Gram-positive plasmids replication protein type 1 family.</text>
</comment>
<keyword evidence="2" id="KW-0235">DNA replication</keyword>
<evidence type="ECO:0000313" key="4">
    <source>
        <dbReference type="Proteomes" id="UP000430345"/>
    </source>
</evidence>
<comment type="caution">
    <text evidence="3">The sequence shown here is derived from an EMBL/GenBank/DDBJ whole genome shotgun (WGS) entry which is preliminary data.</text>
</comment>
<dbReference type="Pfam" id="PF01446">
    <property type="entry name" value="Rep_1"/>
    <property type="match status" value="1"/>
</dbReference>
<dbReference type="EMBL" id="WHJC01000447">
    <property type="protein sequence ID" value="MPQ45116.1"/>
    <property type="molecule type" value="Genomic_DNA"/>
</dbReference>
<dbReference type="InterPro" id="IPR000989">
    <property type="entry name" value="Rep"/>
</dbReference>
<protein>
    <submittedName>
        <fullName evidence="3">Replication protein</fullName>
    </submittedName>
</protein>
<dbReference type="GO" id="GO:0006260">
    <property type="term" value="P:DNA replication"/>
    <property type="evidence" value="ECO:0007669"/>
    <property type="project" value="UniProtKB-KW"/>
</dbReference>
<dbReference type="OrthoDB" id="5540934at2"/>
<keyword evidence="4" id="KW-1185">Reference proteome</keyword>
<organism evidence="3 4">
    <name type="scientific">Clostridium tarantellae</name>
    <dbReference type="NCBI Taxonomy" id="39493"/>
    <lineage>
        <taxon>Bacteria</taxon>
        <taxon>Bacillati</taxon>
        <taxon>Bacillota</taxon>
        <taxon>Clostridia</taxon>
        <taxon>Eubacteriales</taxon>
        <taxon>Clostridiaceae</taxon>
        <taxon>Clostridium</taxon>
    </lineage>
</organism>
<reference evidence="3 4" key="1">
    <citation type="submission" date="2019-10" db="EMBL/GenBank/DDBJ databases">
        <title>The Genome Sequence of Clostridium tarantellae Isolated from Fish Brain.</title>
        <authorList>
            <person name="Bano L."/>
            <person name="Kiel M."/>
            <person name="Sales G."/>
            <person name="Doxey A.C."/>
            <person name="Mansfield M.J."/>
            <person name="Schiavone M."/>
            <person name="Rossetto O."/>
            <person name="Pirazzini M."/>
            <person name="Dobrindt U."/>
            <person name="Montecucco C."/>
        </authorList>
    </citation>
    <scope>NUCLEOTIDE SEQUENCE [LARGE SCALE GENOMIC DNA]</scope>
    <source>
        <strain evidence="3 4">DSM 3997</strain>
    </source>
</reference>
<proteinExistence type="inferred from homology"/>
<gene>
    <name evidence="3" type="ORF">GBZ86_15440</name>
</gene>
<dbReference type="AlphaFoldDB" id="A0A6I1MNN8"/>
<dbReference type="Proteomes" id="UP000430345">
    <property type="component" value="Unassembled WGS sequence"/>
</dbReference>
<evidence type="ECO:0000313" key="3">
    <source>
        <dbReference type="EMBL" id="MPQ45116.1"/>
    </source>
</evidence>
<evidence type="ECO:0000256" key="2">
    <source>
        <dbReference type="ARBA" id="ARBA00022705"/>
    </source>
</evidence>
<dbReference type="RefSeq" id="WP_152892138.1">
    <property type="nucleotide sequence ID" value="NZ_WHJC01000447.1"/>
</dbReference>
<sequence length="254" mass="29959">RANFCKDRLCPMCCWRRSLKIFGQVSKVMNKTLENNDYRFIFLTLTVKNCEGFELSDEIDKLFLAFKKLTKRKEFKIVKGWFRGLEVTHNLNKYSKDYDTYHPHFHIILMVNKSYFTDTKQYISQKNWTVLWKDCLNIDYNPIVNVKAFKTSTKNIAKKSVAEVAKYTVKDNDYLIKDQVMTDSSVMILNNALKGRRLIAFGKDFRSIHKLLNLDDAENGDLVNTDSEELIREDLDSVIEVYKWNIGLKEYIKL</sequence>
<dbReference type="GO" id="GO:0003677">
    <property type="term" value="F:DNA binding"/>
    <property type="evidence" value="ECO:0007669"/>
    <property type="project" value="InterPro"/>
</dbReference>
<name>A0A6I1MNN8_9CLOT</name>
<accession>A0A6I1MNN8</accession>
<feature type="non-terminal residue" evidence="3">
    <location>
        <position position="1"/>
    </location>
</feature>